<dbReference type="EMBL" id="LAZR01015121">
    <property type="protein sequence ID" value="KKM14547.1"/>
    <property type="molecule type" value="Genomic_DNA"/>
</dbReference>
<reference evidence="2" key="1">
    <citation type="journal article" date="2015" name="Nature">
        <title>Complex archaea that bridge the gap between prokaryotes and eukaryotes.</title>
        <authorList>
            <person name="Spang A."/>
            <person name="Saw J.H."/>
            <person name="Jorgensen S.L."/>
            <person name="Zaremba-Niedzwiedzka K."/>
            <person name="Martijn J."/>
            <person name="Lind A.E."/>
            <person name="van Eijk R."/>
            <person name="Schleper C."/>
            <person name="Guy L."/>
            <person name="Ettema T.J."/>
        </authorList>
    </citation>
    <scope>NUCLEOTIDE SEQUENCE</scope>
</reference>
<gene>
    <name evidence="2" type="ORF">LCGC14_1705030</name>
</gene>
<protein>
    <submittedName>
        <fullName evidence="2">Uncharacterized protein</fullName>
    </submittedName>
</protein>
<comment type="caution">
    <text evidence="2">The sequence shown here is derived from an EMBL/GenBank/DDBJ whole genome shotgun (WGS) entry which is preliminary data.</text>
</comment>
<accession>A0A0F9HHE1</accession>
<proteinExistence type="predicted"/>
<dbReference type="AlphaFoldDB" id="A0A0F9HHE1"/>
<evidence type="ECO:0000313" key="2">
    <source>
        <dbReference type="EMBL" id="KKM14547.1"/>
    </source>
</evidence>
<sequence>MTGAVHRYLCAAGSKVVDGRSTSTKKPSSVLALTTWTMHKRESANYSEVTGNERPEQPRTRQYCTD</sequence>
<evidence type="ECO:0000256" key="1">
    <source>
        <dbReference type="SAM" id="MobiDB-lite"/>
    </source>
</evidence>
<name>A0A0F9HHE1_9ZZZZ</name>
<organism evidence="2">
    <name type="scientific">marine sediment metagenome</name>
    <dbReference type="NCBI Taxonomy" id="412755"/>
    <lineage>
        <taxon>unclassified sequences</taxon>
        <taxon>metagenomes</taxon>
        <taxon>ecological metagenomes</taxon>
    </lineage>
</organism>
<feature type="region of interest" description="Disordered" evidence="1">
    <location>
        <begin position="43"/>
        <end position="66"/>
    </location>
</feature>